<evidence type="ECO:0000256" key="5">
    <source>
        <dbReference type="ARBA" id="ARBA00023157"/>
    </source>
</evidence>
<name>A0AAF5DP72_STRER</name>
<feature type="active site" description="Charge relay system" evidence="6">
    <location>
        <position position="467"/>
    </location>
</feature>
<evidence type="ECO:0000259" key="7">
    <source>
        <dbReference type="Pfam" id="PF00135"/>
    </source>
</evidence>
<organism evidence="8 9">
    <name type="scientific">Strongyloides stercoralis</name>
    <name type="common">Threadworm</name>
    <dbReference type="NCBI Taxonomy" id="6248"/>
    <lineage>
        <taxon>Eukaryota</taxon>
        <taxon>Metazoa</taxon>
        <taxon>Ecdysozoa</taxon>
        <taxon>Nematoda</taxon>
        <taxon>Chromadorea</taxon>
        <taxon>Rhabditida</taxon>
        <taxon>Tylenchina</taxon>
        <taxon>Panagrolaimomorpha</taxon>
        <taxon>Strongyloidoidea</taxon>
        <taxon>Strongyloididae</taxon>
        <taxon>Strongyloides</taxon>
    </lineage>
</organism>
<dbReference type="InterPro" id="IPR002018">
    <property type="entry name" value="CarbesteraseB"/>
</dbReference>
<dbReference type="InterPro" id="IPR000997">
    <property type="entry name" value="Cholinesterase"/>
</dbReference>
<feature type="active site" description="Acyl-ester intermediate" evidence="6">
    <location>
        <position position="174"/>
    </location>
</feature>
<proteinExistence type="inferred from homology"/>
<evidence type="ECO:0000256" key="6">
    <source>
        <dbReference type="PIRSR" id="PIRSR600997-1"/>
    </source>
</evidence>
<feature type="domain" description="Carboxylesterase type B" evidence="7">
    <location>
        <begin position="2"/>
        <end position="521"/>
    </location>
</feature>
<protein>
    <recommendedName>
        <fullName evidence="7">Carboxylesterase type B domain-containing protein</fullName>
    </recommendedName>
</protein>
<dbReference type="PANTHER" id="PTHR43918">
    <property type="entry name" value="ACETYLCHOLINESTERASE"/>
    <property type="match status" value="1"/>
</dbReference>
<dbReference type="PRINTS" id="PR00878">
    <property type="entry name" value="CHOLNESTRASE"/>
</dbReference>
<dbReference type="SUPFAM" id="SSF53474">
    <property type="entry name" value="alpha/beta-Hydrolases"/>
    <property type="match status" value="1"/>
</dbReference>
<dbReference type="AlphaFoldDB" id="A0AAF5DP72"/>
<keyword evidence="4" id="KW-0378">Hydrolase</keyword>
<evidence type="ECO:0000313" key="8">
    <source>
        <dbReference type="Proteomes" id="UP000035681"/>
    </source>
</evidence>
<dbReference type="GO" id="GO:0019695">
    <property type="term" value="P:choline metabolic process"/>
    <property type="evidence" value="ECO:0007669"/>
    <property type="project" value="TreeGrafter"/>
</dbReference>
<dbReference type="Pfam" id="PF00135">
    <property type="entry name" value="COesterase"/>
    <property type="match status" value="1"/>
</dbReference>
<dbReference type="InterPro" id="IPR050654">
    <property type="entry name" value="AChE-related_enzymes"/>
</dbReference>
<keyword evidence="8" id="KW-1185">Reference proteome</keyword>
<evidence type="ECO:0000256" key="3">
    <source>
        <dbReference type="ARBA" id="ARBA00022487"/>
    </source>
</evidence>
<dbReference type="InterPro" id="IPR029058">
    <property type="entry name" value="AB_hydrolase_fold"/>
</dbReference>
<dbReference type="GO" id="GO:0003990">
    <property type="term" value="F:acetylcholinesterase activity"/>
    <property type="evidence" value="ECO:0007669"/>
    <property type="project" value="TreeGrafter"/>
</dbReference>
<sequence length="581" mass="65429">MTEYLGIPYAFPPIGPYRFKEPTELIKNRFNKTSYPAVHLANACPQIIRIMNFSGYDSSNPTNGTTESCLKLNMWVPENNETMPVLVFFHGGSWTVRTGSTDKFNGSVLALKTRSIVVVPNFRLGFFGFSYLKGENGISGNMGLLDQQMVLKWINRTIKDFNGDKDKVTIFGTSSGGSSVTAHLFSSNSKPLFKRGIVSSGVITHFMNTVSPIIAEINTLNVSVKVNCTDKTVFNQTIINQNITNATSYYSNITNLMLYYKYIINTTAINNTAILKCLQNKTVTELLNATKGVRAVGQLPTPFPFAPINKDKVFFNGSIQDMFKNRSFNTDVDLILGRTADEATFFMATGFTNNSLYNCTFNPSNPDNVTENQCNMTEQNFKNLINLGAKILKFNETKKTELIKIYNESATTYTNRSIRLLSDFIFDCELSRFAMAYANVSKKNVYFYEYNRRSPINVWPPWTGAMHGDDLIAMFGIPFRHPENYTNTTVPDEQDYSARVMWRIGNFTKDGNVTTSLWKKLNASISEPQALVFNMTSIRGNKTLYTNVTTPSCMKLFQLMQPPKKQNLTNQILTTTSTIPT</sequence>
<accession>A0AAF5DP72</accession>
<evidence type="ECO:0000256" key="2">
    <source>
        <dbReference type="ARBA" id="ARBA00010515"/>
    </source>
</evidence>
<evidence type="ECO:0000313" key="9">
    <source>
        <dbReference type="WBParaSite" id="TCONS_00016393.p1"/>
    </source>
</evidence>
<dbReference type="Gene3D" id="3.40.50.1820">
    <property type="entry name" value="alpha/beta hydrolase"/>
    <property type="match status" value="1"/>
</dbReference>
<comment type="similarity">
    <text evidence="1">Belongs to the type-B carboxylesterase/lipase family.</text>
</comment>
<comment type="similarity">
    <text evidence="2">Belongs to the 'GDXG' lipolytic enzyme family.</text>
</comment>
<evidence type="ECO:0000256" key="4">
    <source>
        <dbReference type="ARBA" id="ARBA00022801"/>
    </source>
</evidence>
<dbReference type="GO" id="GO:0006581">
    <property type="term" value="P:acetylcholine catabolic process"/>
    <property type="evidence" value="ECO:0007669"/>
    <property type="project" value="TreeGrafter"/>
</dbReference>
<evidence type="ECO:0000256" key="1">
    <source>
        <dbReference type="ARBA" id="ARBA00005964"/>
    </source>
</evidence>
<dbReference type="Proteomes" id="UP000035681">
    <property type="component" value="Unplaced"/>
</dbReference>
<dbReference type="InterPro" id="IPR002168">
    <property type="entry name" value="Lipase_GDXG_HIS_AS"/>
</dbReference>
<dbReference type="PANTHER" id="PTHR43918:SF15">
    <property type="entry name" value="CARBOXYLIC ESTER HYDROLASE"/>
    <property type="match status" value="1"/>
</dbReference>
<dbReference type="WBParaSite" id="TCONS_00016393.p1">
    <property type="protein sequence ID" value="TCONS_00016393.p1"/>
    <property type="gene ID" value="XLOC_010988"/>
</dbReference>
<dbReference type="GO" id="GO:0005886">
    <property type="term" value="C:plasma membrane"/>
    <property type="evidence" value="ECO:0007669"/>
    <property type="project" value="TreeGrafter"/>
</dbReference>
<keyword evidence="3" id="KW-0719">Serine esterase</keyword>
<keyword evidence="5" id="KW-1015">Disulfide bond</keyword>
<reference evidence="9" key="1">
    <citation type="submission" date="2024-02" db="UniProtKB">
        <authorList>
            <consortium name="WormBaseParasite"/>
        </authorList>
    </citation>
    <scope>IDENTIFICATION</scope>
</reference>
<dbReference type="GO" id="GO:0005615">
    <property type="term" value="C:extracellular space"/>
    <property type="evidence" value="ECO:0007669"/>
    <property type="project" value="TreeGrafter"/>
</dbReference>
<dbReference type="PROSITE" id="PS01173">
    <property type="entry name" value="LIPASE_GDXG_HIS"/>
    <property type="match status" value="1"/>
</dbReference>
<feature type="active site" description="Charge relay system" evidence="6">
    <location>
        <position position="342"/>
    </location>
</feature>